<gene>
    <name evidence="2" type="ORF">AXG93_4295s1480</name>
</gene>
<dbReference type="EMBL" id="LVLJ01001351">
    <property type="protein sequence ID" value="OAE30193.1"/>
    <property type="molecule type" value="Genomic_DNA"/>
</dbReference>
<keyword evidence="3" id="KW-1185">Reference proteome</keyword>
<name>A0A176WC21_MARPO</name>
<evidence type="ECO:0000313" key="2">
    <source>
        <dbReference type="EMBL" id="OAE30193.1"/>
    </source>
</evidence>
<accession>A0A176WC21</accession>
<reference evidence="2" key="1">
    <citation type="submission" date="2016-03" db="EMBL/GenBank/DDBJ databases">
        <title>Mechanisms controlling the formation of the plant cell surface in tip-growing cells are functionally conserved among land plants.</title>
        <authorList>
            <person name="Honkanen S."/>
            <person name="Jones V.A."/>
            <person name="Morieri G."/>
            <person name="Champion C."/>
            <person name="Hetherington A.J."/>
            <person name="Kelly S."/>
            <person name="Saint-Marcoux D."/>
            <person name="Proust H."/>
            <person name="Prescott H."/>
            <person name="Dolan L."/>
        </authorList>
    </citation>
    <scope>NUCLEOTIDE SEQUENCE [LARGE SCALE GENOMIC DNA]</scope>
    <source>
        <tissue evidence="2">Whole gametophyte</tissue>
    </source>
</reference>
<evidence type="ECO:0000313" key="3">
    <source>
        <dbReference type="Proteomes" id="UP000077202"/>
    </source>
</evidence>
<feature type="region of interest" description="Disordered" evidence="1">
    <location>
        <begin position="70"/>
        <end position="97"/>
    </location>
</feature>
<protein>
    <submittedName>
        <fullName evidence="2">Uncharacterized protein</fullName>
    </submittedName>
</protein>
<comment type="caution">
    <text evidence="2">The sequence shown here is derived from an EMBL/GenBank/DDBJ whole genome shotgun (WGS) entry which is preliminary data.</text>
</comment>
<dbReference type="AlphaFoldDB" id="A0A176WC21"/>
<dbReference type="Proteomes" id="UP000077202">
    <property type="component" value="Unassembled WGS sequence"/>
</dbReference>
<sequence length="215" mass="24449">MEQQDENERAVETAEDVLKLVLAYEYGPHEEPYHFRVKPAISCGIGDYLQYAIELRQRAPRSFPPAVIGDAWNENPMADNPLENREERPIRERGSPEARSFKVRSLTALDERNRFKTRYDEVQGSTYQKRVSRSATDNGLDRGDSTSAVTKLCVDPNYRNVWVEGVESYLFSEGMASLSAQYTLVVCSLGNKFDELLYSCPHLFASLLLSSPIAW</sequence>
<feature type="compositionally biased region" description="Basic and acidic residues" evidence="1">
    <location>
        <begin position="82"/>
        <end position="97"/>
    </location>
</feature>
<proteinExistence type="predicted"/>
<organism evidence="2 3">
    <name type="scientific">Marchantia polymorpha subsp. ruderalis</name>
    <dbReference type="NCBI Taxonomy" id="1480154"/>
    <lineage>
        <taxon>Eukaryota</taxon>
        <taxon>Viridiplantae</taxon>
        <taxon>Streptophyta</taxon>
        <taxon>Embryophyta</taxon>
        <taxon>Marchantiophyta</taxon>
        <taxon>Marchantiopsida</taxon>
        <taxon>Marchantiidae</taxon>
        <taxon>Marchantiales</taxon>
        <taxon>Marchantiaceae</taxon>
        <taxon>Marchantia</taxon>
    </lineage>
</organism>
<evidence type="ECO:0000256" key="1">
    <source>
        <dbReference type="SAM" id="MobiDB-lite"/>
    </source>
</evidence>